<accession>A0ABT3AS60</accession>
<dbReference type="PROSITE" id="PS51318">
    <property type="entry name" value="TAT"/>
    <property type="match status" value="1"/>
</dbReference>
<dbReference type="RefSeq" id="WP_263743475.1">
    <property type="nucleotide sequence ID" value="NZ_JAOWRF010000001.1"/>
</dbReference>
<dbReference type="PANTHER" id="PTHR35399">
    <property type="entry name" value="SLR8030 PROTEIN"/>
    <property type="match status" value="1"/>
</dbReference>
<reference evidence="3 4" key="1">
    <citation type="submission" date="2022-10" db="EMBL/GenBank/DDBJ databases">
        <title>Identification of biosynthetic pathway for the production of the potent trypsin inhibitor radiosumin.</title>
        <authorList>
            <person name="Fewer D.P."/>
            <person name="Delbaje E."/>
            <person name="Ouyang X."/>
            <person name="Agostino P.D."/>
            <person name="Wahlsten M."/>
            <person name="Jokela J."/>
            <person name="Permi P."/>
            <person name="Haapaniemi E."/>
            <person name="Koistinen H."/>
        </authorList>
    </citation>
    <scope>NUCLEOTIDE SEQUENCE [LARGE SCALE GENOMIC DNA]</scope>
    <source>
        <strain evidence="3 4">NIES-515</strain>
    </source>
</reference>
<comment type="caution">
    <text evidence="3">The sequence shown here is derived from an EMBL/GenBank/DDBJ whole genome shotgun (WGS) entry which is preliminary data.</text>
</comment>
<evidence type="ECO:0000256" key="2">
    <source>
        <dbReference type="SAM" id="SignalP"/>
    </source>
</evidence>
<protein>
    <submittedName>
        <fullName evidence="3">DUF839 domain-containing protein</fullName>
    </submittedName>
</protein>
<sequence>MSIKRREFLLLLGGSAGAVALGSVGGCEKNTLQQAATTVSSFLFQPVKGAIPLETAGLKPEQQKEIYSTYEVVDDLVLPQGFQYQVIAAWGDKVGDSRFGYNNDYLSFVPTSENEGYLSVNFEYISAIPWMQTYQQVIGKSLPFAEVKTALKKNSKNEINAYALADNDPIKAKIKEICSEALLDQGLGIISIRKTEKGKWERTNSASDRRISGISGLEDKRYLKATGPGVAVFRKKQGQGYIDKLGDRIIGSFANCAGGTTPWGTVLSAEENFQSQVPEPVYADGTSLDPSKRPFALSDEGLEGQGNVFGLAGNKYGWIVEVDPAKENDYGTKHTWLGRYHHEAVGVRVEIGKQLAFYSGCDRRGGHIYKFVSSDRVTNPKDKANSQLLQKGMLYAAKFNPDGTGRWIPLKADTPVDPDVPKLIGGNLIRLPKGATKSKAGFQPLPEPIEGFNLKITKDEEITQFKQNYKKLGDLYTGNTEEQQGAILIDAHYAANAAGATCTARPEDTEIAPNGDLYISFTSGSSDKEGGSDIRIFKSPKGEAPYEYGWVMRLTEDNNEPAADKFKWEMLATGGEPAAGGMGFANPDNLLLDRSGNVWMVTDVSSGSMNSAITSRINDQGKPANISGLFGNNAIWFIPTSGKEAGKAFLFGIGPMECETTGPCFTQDEQTMFLSVQHPGETNGTRKNQALLSREILITTTTGEEFMQTRQVPIGSNWPSKTPNSPPKPAVVAITKSSPT</sequence>
<evidence type="ECO:0000256" key="1">
    <source>
        <dbReference type="SAM" id="MobiDB-lite"/>
    </source>
</evidence>
<gene>
    <name evidence="3" type="ORF">OGM63_00180</name>
</gene>
<dbReference type="PROSITE" id="PS51257">
    <property type="entry name" value="PROKAR_LIPOPROTEIN"/>
    <property type="match status" value="1"/>
</dbReference>
<dbReference type="Pfam" id="PF05787">
    <property type="entry name" value="PhoX"/>
    <property type="match status" value="1"/>
</dbReference>
<organism evidence="3 4">
    <name type="scientific">Plectonema radiosum NIES-515</name>
    <dbReference type="NCBI Taxonomy" id="2986073"/>
    <lineage>
        <taxon>Bacteria</taxon>
        <taxon>Bacillati</taxon>
        <taxon>Cyanobacteriota</taxon>
        <taxon>Cyanophyceae</taxon>
        <taxon>Oscillatoriophycideae</taxon>
        <taxon>Oscillatoriales</taxon>
        <taxon>Microcoleaceae</taxon>
        <taxon>Plectonema</taxon>
    </lineage>
</organism>
<keyword evidence="2" id="KW-0732">Signal</keyword>
<name>A0ABT3AS60_9CYAN</name>
<evidence type="ECO:0000313" key="3">
    <source>
        <dbReference type="EMBL" id="MCV3211956.1"/>
    </source>
</evidence>
<dbReference type="InterPro" id="IPR006311">
    <property type="entry name" value="TAT_signal"/>
</dbReference>
<dbReference type="Proteomes" id="UP001526143">
    <property type="component" value="Unassembled WGS sequence"/>
</dbReference>
<keyword evidence="4" id="KW-1185">Reference proteome</keyword>
<feature type="signal peptide" evidence="2">
    <location>
        <begin position="1"/>
        <end position="20"/>
    </location>
</feature>
<feature type="chain" id="PRO_5045092320" evidence="2">
    <location>
        <begin position="21"/>
        <end position="740"/>
    </location>
</feature>
<dbReference type="InterPro" id="IPR008557">
    <property type="entry name" value="PhoX"/>
</dbReference>
<dbReference type="PANTHER" id="PTHR35399:SF2">
    <property type="entry name" value="DUF839 DOMAIN-CONTAINING PROTEIN"/>
    <property type="match status" value="1"/>
</dbReference>
<evidence type="ECO:0000313" key="4">
    <source>
        <dbReference type="Proteomes" id="UP001526143"/>
    </source>
</evidence>
<dbReference type="EMBL" id="JAOWRF010000001">
    <property type="protein sequence ID" value="MCV3211956.1"/>
    <property type="molecule type" value="Genomic_DNA"/>
</dbReference>
<proteinExistence type="predicted"/>
<feature type="region of interest" description="Disordered" evidence="1">
    <location>
        <begin position="714"/>
        <end position="740"/>
    </location>
</feature>